<protein>
    <recommendedName>
        <fullName evidence="3">Right handed beta helix domain-containing protein</fullName>
    </recommendedName>
</protein>
<proteinExistence type="predicted"/>
<gene>
    <name evidence="1" type="ORF">GGR39_001164</name>
</gene>
<dbReference type="Proteomes" id="UP000561459">
    <property type="component" value="Unassembled WGS sequence"/>
</dbReference>
<name>A0A7W6FXM9_9SPHN</name>
<evidence type="ECO:0008006" key="3">
    <source>
        <dbReference type="Google" id="ProtNLM"/>
    </source>
</evidence>
<dbReference type="EMBL" id="JACIDY010000002">
    <property type="protein sequence ID" value="MBB3939524.1"/>
    <property type="molecule type" value="Genomic_DNA"/>
</dbReference>
<accession>A0A7W6FXM9</accession>
<keyword evidence="2" id="KW-1185">Reference proteome</keyword>
<evidence type="ECO:0000313" key="2">
    <source>
        <dbReference type="Proteomes" id="UP000561459"/>
    </source>
</evidence>
<dbReference type="Gene3D" id="2.160.20.10">
    <property type="entry name" value="Single-stranded right-handed beta-helix, Pectin lyase-like"/>
    <property type="match status" value="1"/>
</dbReference>
<dbReference type="AlphaFoldDB" id="A0A7W6FXM9"/>
<dbReference type="RefSeq" id="WP_183616249.1">
    <property type="nucleotide sequence ID" value="NZ_JACIDY010000002.1"/>
</dbReference>
<reference evidence="1 2" key="1">
    <citation type="submission" date="2020-08" db="EMBL/GenBank/DDBJ databases">
        <title>Genomic Encyclopedia of Type Strains, Phase IV (KMG-IV): sequencing the most valuable type-strain genomes for metagenomic binning, comparative biology and taxonomic classification.</title>
        <authorList>
            <person name="Goeker M."/>
        </authorList>
    </citation>
    <scope>NUCLEOTIDE SEQUENCE [LARGE SCALE GENOMIC DNA]</scope>
    <source>
        <strain evidence="1 2">DSM 27568</strain>
    </source>
</reference>
<dbReference type="InterPro" id="IPR011050">
    <property type="entry name" value="Pectin_lyase_fold/virulence"/>
</dbReference>
<dbReference type="SUPFAM" id="SSF51126">
    <property type="entry name" value="Pectin lyase-like"/>
    <property type="match status" value="1"/>
</dbReference>
<organism evidence="1 2">
    <name type="scientific">Novosphingobium fluoreni</name>
    <dbReference type="NCBI Taxonomy" id="1391222"/>
    <lineage>
        <taxon>Bacteria</taxon>
        <taxon>Pseudomonadati</taxon>
        <taxon>Pseudomonadota</taxon>
        <taxon>Alphaproteobacteria</taxon>
        <taxon>Sphingomonadales</taxon>
        <taxon>Sphingomonadaceae</taxon>
        <taxon>Novosphingobium</taxon>
    </lineage>
</organism>
<evidence type="ECO:0000313" key="1">
    <source>
        <dbReference type="EMBL" id="MBB3939524.1"/>
    </source>
</evidence>
<comment type="caution">
    <text evidence="1">The sequence shown here is derived from an EMBL/GenBank/DDBJ whole genome shotgun (WGS) entry which is preliminary data.</text>
</comment>
<dbReference type="InterPro" id="IPR012334">
    <property type="entry name" value="Pectin_lyas_fold"/>
</dbReference>
<sequence>MFQAAFTQLRSSAGGTLKVLPGEYHFKTGRQTEQAGLANLLISKLNDVKIDATGAKLLFEAGCDGVFIEDSRRIRLRGAVMEDPSELSGYGRMKLVDGTMRLILDRPLPAGLSINWVQAMNEGADRSWPQIQAKAIIPPTDPQAVRIDDRTFAAPGFKALADGQMVSVKYTWYGKRAIFIRDTNKGFSEDVIFDGVNIGSMRGIAVMLKTRGRGFAVVNSTLSASTGRPYSSNYDGLHVISAGGNILIRNNAFAHTGDDLVNLRSIIHKVSNIKPNSVTLSNDARMMRVGDEVAFFTATGEYIGRRMISSAPPLGNSDTIAFGLAAGEPINEAVYARDINITPRRFAVVNNTMANSSGRGMLIQVPNGLLKGNTFRNVPWVAIRMMTSYNPWLEGAGAINVRVTANTFENGGATLGLNYATGIITVLGEVTQLKIPTNIHNGPIKIDSNKFVKARSACITIYNAKATTQEGNTCTS</sequence>